<evidence type="ECO:0000256" key="10">
    <source>
        <dbReference type="ARBA" id="ARBA00053454"/>
    </source>
</evidence>
<dbReference type="CDD" id="cd03301">
    <property type="entry name" value="ABC_MalK_N"/>
    <property type="match status" value="1"/>
</dbReference>
<dbReference type="Gene3D" id="2.40.50.140">
    <property type="entry name" value="Nucleic acid-binding proteins"/>
    <property type="match status" value="1"/>
</dbReference>
<evidence type="ECO:0000256" key="1">
    <source>
        <dbReference type="ARBA" id="ARBA00004202"/>
    </source>
</evidence>
<dbReference type="EC" id="7.5.2.13" evidence="13"/>
<gene>
    <name evidence="15" type="ORF">SAMN05192554_107132</name>
</gene>
<dbReference type="PANTHER" id="PTHR43875">
    <property type="entry name" value="MALTODEXTRIN IMPORT ATP-BINDING PROTEIN MSMX"/>
    <property type="match status" value="1"/>
</dbReference>
<dbReference type="GO" id="GO:0055052">
    <property type="term" value="C:ATP-binding cassette (ABC) transporter complex, substrate-binding subunit-containing"/>
    <property type="evidence" value="ECO:0007669"/>
    <property type="project" value="TreeGrafter"/>
</dbReference>
<dbReference type="PROSITE" id="PS00211">
    <property type="entry name" value="ABC_TRANSPORTER_1"/>
    <property type="match status" value="1"/>
</dbReference>
<dbReference type="OrthoDB" id="18368at2157"/>
<dbReference type="InterPro" id="IPR012340">
    <property type="entry name" value="NA-bd_OB-fold"/>
</dbReference>
<evidence type="ECO:0000256" key="4">
    <source>
        <dbReference type="ARBA" id="ARBA00022741"/>
    </source>
</evidence>
<evidence type="ECO:0000313" key="16">
    <source>
        <dbReference type="Proteomes" id="UP000199370"/>
    </source>
</evidence>
<sequence>MAELELDGLTKVFVEDDGNEIVAVDDIDVTVADGEFLVLVGPSGCGKSTTLRMIAGLESITAGELRLGGRRINERKPAERNTAMVFQSYALYPHMTVKQNMSFGLEESTDMPAAEIAETVIEAAEMMGIGDLLDRKPGELSGGQQQRVALGRAIVRDPEVFLMDEPLSNLDAKLRSKMRTELQRLQDDLGVTTIYVTHDQTEAMTMGDRIAVLDDGMLQQVGTPLECYHEPANRFVADFIGEPSMNFFEVEVQGDRLLADDFAYPLSNETLSTVGDRTELTLGIRPEDIELRTEATGPHDFETVVDVVEPTGDENNLYLTFDPDASEPDTFIATTGGMNRIEAGQPLVAHVPEDAIHLFDPDTGRAVKNRSLDDAETLGRAV</sequence>
<dbReference type="AlphaFoldDB" id="A0A1G9W370"/>
<evidence type="ECO:0000313" key="15">
    <source>
        <dbReference type="EMBL" id="SDM78974.1"/>
    </source>
</evidence>
<comment type="catalytic activity">
    <reaction evidence="9">
        <text>L-arabinose(out) + ATP + H2O = L-arabinose(in) + ADP + phosphate + H(+)</text>
        <dbReference type="Rhea" id="RHEA:30007"/>
        <dbReference type="ChEBI" id="CHEBI:15377"/>
        <dbReference type="ChEBI" id="CHEBI:15378"/>
        <dbReference type="ChEBI" id="CHEBI:17535"/>
        <dbReference type="ChEBI" id="CHEBI:30616"/>
        <dbReference type="ChEBI" id="CHEBI:43474"/>
        <dbReference type="ChEBI" id="CHEBI:456216"/>
        <dbReference type="EC" id="7.5.2.13"/>
    </reaction>
    <physiologicalReaction direction="left-to-right" evidence="9">
        <dbReference type="Rhea" id="RHEA:30008"/>
    </physiologicalReaction>
</comment>
<dbReference type="InterPro" id="IPR047641">
    <property type="entry name" value="ABC_transpr_MalK/UgpC-like"/>
</dbReference>
<evidence type="ECO:0000256" key="7">
    <source>
        <dbReference type="ARBA" id="ARBA00023136"/>
    </source>
</evidence>
<dbReference type="InterPro" id="IPR040582">
    <property type="entry name" value="OB_MalK-like"/>
</dbReference>
<dbReference type="InterPro" id="IPR008995">
    <property type="entry name" value="Mo/tungstate-bd_C_term_dom"/>
</dbReference>
<dbReference type="SUPFAM" id="SSF52540">
    <property type="entry name" value="P-loop containing nucleoside triphosphate hydrolases"/>
    <property type="match status" value="1"/>
</dbReference>
<dbReference type="InterPro" id="IPR003439">
    <property type="entry name" value="ABC_transporter-like_ATP-bd"/>
</dbReference>
<keyword evidence="2" id="KW-0813">Transport</keyword>
<dbReference type="GO" id="GO:0140359">
    <property type="term" value="F:ABC-type transporter activity"/>
    <property type="evidence" value="ECO:0007669"/>
    <property type="project" value="InterPro"/>
</dbReference>
<dbReference type="EMBL" id="FNIA01000007">
    <property type="protein sequence ID" value="SDM78974.1"/>
    <property type="molecule type" value="Genomic_DNA"/>
</dbReference>
<dbReference type="GO" id="GO:0005524">
    <property type="term" value="F:ATP binding"/>
    <property type="evidence" value="ECO:0007669"/>
    <property type="project" value="UniProtKB-KW"/>
</dbReference>
<dbReference type="Gene3D" id="3.40.50.300">
    <property type="entry name" value="P-loop containing nucleotide triphosphate hydrolases"/>
    <property type="match status" value="1"/>
</dbReference>
<dbReference type="PANTHER" id="PTHR43875:SF15">
    <property type="entry name" value="TREHALOSE IMPORT ATP-BINDING PROTEIN SUGC"/>
    <property type="match status" value="1"/>
</dbReference>
<keyword evidence="4" id="KW-0547">Nucleotide-binding</keyword>
<comment type="catalytic activity">
    <reaction evidence="8">
        <text>D-xylose(out) + ATP + H2O = D-xylose(in) + ADP + phosphate + H(+)</text>
        <dbReference type="Rhea" id="RHEA:29899"/>
        <dbReference type="ChEBI" id="CHEBI:15377"/>
        <dbReference type="ChEBI" id="CHEBI:15378"/>
        <dbReference type="ChEBI" id="CHEBI:30616"/>
        <dbReference type="ChEBI" id="CHEBI:43474"/>
        <dbReference type="ChEBI" id="CHEBI:53455"/>
        <dbReference type="ChEBI" id="CHEBI:456216"/>
        <dbReference type="EC" id="7.5.2.13"/>
    </reaction>
    <physiologicalReaction direction="left-to-right" evidence="8">
        <dbReference type="Rhea" id="RHEA:29900"/>
    </physiologicalReaction>
</comment>
<dbReference type="SMART" id="SM00382">
    <property type="entry name" value="AAA"/>
    <property type="match status" value="1"/>
</dbReference>
<dbReference type="InterPro" id="IPR003593">
    <property type="entry name" value="AAA+_ATPase"/>
</dbReference>
<keyword evidence="7" id="KW-0472">Membrane</keyword>
<dbReference type="RefSeq" id="WP_089732664.1">
    <property type="nucleotide sequence ID" value="NZ_FNIA01000007.1"/>
</dbReference>
<protein>
    <recommendedName>
        <fullName evidence="13">ABC-type D-xylose/L-arabinose transporter</fullName>
        <ecNumber evidence="13">7.5.2.13</ecNumber>
    </recommendedName>
</protein>
<evidence type="ECO:0000256" key="8">
    <source>
        <dbReference type="ARBA" id="ARBA00050355"/>
    </source>
</evidence>
<evidence type="ECO:0000259" key="14">
    <source>
        <dbReference type="PROSITE" id="PS50893"/>
    </source>
</evidence>
<dbReference type="Pfam" id="PF00005">
    <property type="entry name" value="ABC_tran"/>
    <property type="match status" value="1"/>
</dbReference>
<evidence type="ECO:0000256" key="9">
    <source>
        <dbReference type="ARBA" id="ARBA00051890"/>
    </source>
</evidence>
<dbReference type="InterPro" id="IPR015855">
    <property type="entry name" value="ABC_transpr_MalK-like"/>
</dbReference>
<keyword evidence="3" id="KW-1003">Cell membrane</keyword>
<organism evidence="15 16">
    <name type="scientific">Haloarchaeobius iranensis</name>
    <dbReference type="NCBI Taxonomy" id="996166"/>
    <lineage>
        <taxon>Archaea</taxon>
        <taxon>Methanobacteriati</taxon>
        <taxon>Methanobacteriota</taxon>
        <taxon>Stenosarchaea group</taxon>
        <taxon>Halobacteria</taxon>
        <taxon>Halobacteriales</taxon>
        <taxon>Halorubellaceae</taxon>
        <taxon>Haloarchaeobius</taxon>
    </lineage>
</organism>
<comment type="subcellular location">
    <subcellularLocation>
        <location evidence="1">Cell membrane</location>
        <topology evidence="1">Peripheral membrane protein</topology>
    </subcellularLocation>
</comment>
<accession>A0A1G9W370</accession>
<evidence type="ECO:0000256" key="2">
    <source>
        <dbReference type="ARBA" id="ARBA00022448"/>
    </source>
</evidence>
<comment type="function">
    <text evidence="10">Part of the ABC transporter complex XacGHIJK involved in the uptake of xylose and arabinose. Responsible for energy coupling to the transport system.</text>
</comment>
<dbReference type="PROSITE" id="PS50893">
    <property type="entry name" value="ABC_TRANSPORTER_2"/>
    <property type="match status" value="1"/>
</dbReference>
<proteinExistence type="inferred from homology"/>
<dbReference type="InterPro" id="IPR017871">
    <property type="entry name" value="ABC_transporter-like_CS"/>
</dbReference>
<keyword evidence="5 15" id="KW-0067">ATP-binding</keyword>
<comment type="similarity">
    <text evidence="11">Belongs to the ABC transporter superfamily. Carbohydrate uptake transporter-1 (CUT1) (TC 3.A.1.1) family.</text>
</comment>
<evidence type="ECO:0000256" key="12">
    <source>
        <dbReference type="ARBA" id="ARBA00065962"/>
    </source>
</evidence>
<dbReference type="Proteomes" id="UP000199370">
    <property type="component" value="Unassembled WGS sequence"/>
</dbReference>
<dbReference type="Gene3D" id="2.40.50.100">
    <property type="match status" value="1"/>
</dbReference>
<dbReference type="NCBIfam" id="NF008653">
    <property type="entry name" value="PRK11650.1"/>
    <property type="match status" value="1"/>
</dbReference>
<reference evidence="15 16" key="1">
    <citation type="submission" date="2016-10" db="EMBL/GenBank/DDBJ databases">
        <authorList>
            <person name="de Groot N.N."/>
        </authorList>
    </citation>
    <scope>NUCLEOTIDE SEQUENCE [LARGE SCALE GENOMIC DNA]</scope>
    <source>
        <strain evidence="16">EB21,IBRC-M 10013,KCTC 4048</strain>
    </source>
</reference>
<evidence type="ECO:0000256" key="3">
    <source>
        <dbReference type="ARBA" id="ARBA00022475"/>
    </source>
</evidence>
<keyword evidence="6" id="KW-1278">Translocase</keyword>
<evidence type="ECO:0000256" key="6">
    <source>
        <dbReference type="ARBA" id="ARBA00022967"/>
    </source>
</evidence>
<name>A0A1G9W370_9EURY</name>
<dbReference type="Pfam" id="PF17912">
    <property type="entry name" value="OB_MalK"/>
    <property type="match status" value="1"/>
</dbReference>
<evidence type="ECO:0000256" key="13">
    <source>
        <dbReference type="ARBA" id="ARBA00066315"/>
    </source>
</evidence>
<evidence type="ECO:0000256" key="5">
    <source>
        <dbReference type="ARBA" id="ARBA00022840"/>
    </source>
</evidence>
<keyword evidence="16" id="KW-1185">Reference proteome</keyword>
<comment type="subunit">
    <text evidence="12">The complex is composed of two ATP-binding proteins (XacJ and XacK), two transmembrane proteins (XacH and XacI) and a solute-binding protein (XacG).</text>
</comment>
<dbReference type="GO" id="GO:0008643">
    <property type="term" value="P:carbohydrate transport"/>
    <property type="evidence" value="ECO:0007669"/>
    <property type="project" value="InterPro"/>
</dbReference>
<dbReference type="FunFam" id="3.40.50.300:FF:000042">
    <property type="entry name" value="Maltose/maltodextrin ABC transporter, ATP-binding protein"/>
    <property type="match status" value="1"/>
</dbReference>
<dbReference type="SUPFAM" id="SSF50331">
    <property type="entry name" value="MOP-like"/>
    <property type="match status" value="1"/>
</dbReference>
<evidence type="ECO:0000256" key="11">
    <source>
        <dbReference type="ARBA" id="ARBA00061029"/>
    </source>
</evidence>
<dbReference type="GO" id="GO:0016887">
    <property type="term" value="F:ATP hydrolysis activity"/>
    <property type="evidence" value="ECO:0007669"/>
    <property type="project" value="InterPro"/>
</dbReference>
<dbReference type="InterPro" id="IPR027417">
    <property type="entry name" value="P-loop_NTPase"/>
</dbReference>
<feature type="domain" description="ABC transporter" evidence="14">
    <location>
        <begin position="4"/>
        <end position="240"/>
    </location>
</feature>
<dbReference type="STRING" id="996166.SAMN05192554_107132"/>